<keyword evidence="3" id="KW-1185">Reference proteome</keyword>
<dbReference type="Proteomes" id="UP001412067">
    <property type="component" value="Unassembled WGS sequence"/>
</dbReference>
<evidence type="ECO:0008006" key="4">
    <source>
        <dbReference type="Google" id="ProtNLM"/>
    </source>
</evidence>
<sequence length="117" mass="13531">MRKKATATEKTRTKKHDLILFSFDLSGNVGKLFLLSRSNREQMMVKNCGYCAENHDVLLLREIATAVVFFFPIDGGAEHRTSSINPAKNRKRRRNPERRDPPFRLKCRPLFPFAIVP</sequence>
<evidence type="ECO:0000256" key="1">
    <source>
        <dbReference type="SAM" id="MobiDB-lite"/>
    </source>
</evidence>
<evidence type="ECO:0000313" key="3">
    <source>
        <dbReference type="Proteomes" id="UP001412067"/>
    </source>
</evidence>
<reference evidence="2 3" key="1">
    <citation type="journal article" date="2022" name="Nat. Plants">
        <title>Genomes of leafy and leafless Platanthera orchids illuminate the evolution of mycoheterotrophy.</title>
        <authorList>
            <person name="Li M.H."/>
            <person name="Liu K.W."/>
            <person name="Li Z."/>
            <person name="Lu H.C."/>
            <person name="Ye Q.L."/>
            <person name="Zhang D."/>
            <person name="Wang J.Y."/>
            <person name="Li Y.F."/>
            <person name="Zhong Z.M."/>
            <person name="Liu X."/>
            <person name="Yu X."/>
            <person name="Liu D.K."/>
            <person name="Tu X.D."/>
            <person name="Liu B."/>
            <person name="Hao Y."/>
            <person name="Liao X.Y."/>
            <person name="Jiang Y.T."/>
            <person name="Sun W.H."/>
            <person name="Chen J."/>
            <person name="Chen Y.Q."/>
            <person name="Ai Y."/>
            <person name="Zhai J.W."/>
            <person name="Wu S.S."/>
            <person name="Zhou Z."/>
            <person name="Hsiao Y.Y."/>
            <person name="Wu W.L."/>
            <person name="Chen Y.Y."/>
            <person name="Lin Y.F."/>
            <person name="Hsu J.L."/>
            <person name="Li C.Y."/>
            <person name="Wang Z.W."/>
            <person name="Zhao X."/>
            <person name="Zhong W.Y."/>
            <person name="Ma X.K."/>
            <person name="Ma L."/>
            <person name="Huang J."/>
            <person name="Chen G.Z."/>
            <person name="Huang M.Z."/>
            <person name="Huang L."/>
            <person name="Peng D.H."/>
            <person name="Luo Y.B."/>
            <person name="Zou S.Q."/>
            <person name="Chen S.P."/>
            <person name="Lan S."/>
            <person name="Tsai W.C."/>
            <person name="Van de Peer Y."/>
            <person name="Liu Z.J."/>
        </authorList>
    </citation>
    <scope>NUCLEOTIDE SEQUENCE [LARGE SCALE GENOMIC DNA]</scope>
    <source>
        <strain evidence="2">Lor288</strain>
    </source>
</reference>
<protein>
    <recommendedName>
        <fullName evidence="4">Ribosomal protein L33</fullName>
    </recommendedName>
</protein>
<evidence type="ECO:0000313" key="2">
    <source>
        <dbReference type="EMBL" id="KAK8965808.1"/>
    </source>
</evidence>
<feature type="region of interest" description="Disordered" evidence="1">
    <location>
        <begin position="76"/>
        <end position="104"/>
    </location>
</feature>
<dbReference type="EMBL" id="JBBWWR010000005">
    <property type="protein sequence ID" value="KAK8965808.1"/>
    <property type="molecule type" value="Genomic_DNA"/>
</dbReference>
<proteinExistence type="predicted"/>
<accession>A0ABR2MP95</accession>
<name>A0ABR2MP95_9ASPA</name>
<organism evidence="2 3">
    <name type="scientific">Platanthera guangdongensis</name>
    <dbReference type="NCBI Taxonomy" id="2320717"/>
    <lineage>
        <taxon>Eukaryota</taxon>
        <taxon>Viridiplantae</taxon>
        <taxon>Streptophyta</taxon>
        <taxon>Embryophyta</taxon>
        <taxon>Tracheophyta</taxon>
        <taxon>Spermatophyta</taxon>
        <taxon>Magnoliopsida</taxon>
        <taxon>Liliopsida</taxon>
        <taxon>Asparagales</taxon>
        <taxon>Orchidaceae</taxon>
        <taxon>Orchidoideae</taxon>
        <taxon>Orchideae</taxon>
        <taxon>Orchidinae</taxon>
        <taxon>Platanthera</taxon>
    </lineage>
</organism>
<gene>
    <name evidence="2" type="ORF">KSP40_PGU008140</name>
</gene>
<comment type="caution">
    <text evidence="2">The sequence shown here is derived from an EMBL/GenBank/DDBJ whole genome shotgun (WGS) entry which is preliminary data.</text>
</comment>